<dbReference type="Pfam" id="PF01212">
    <property type="entry name" value="Beta_elim_lyase"/>
    <property type="match status" value="1"/>
</dbReference>
<dbReference type="PANTHER" id="PTHR48097">
    <property type="entry name" value="L-THREONINE ALDOLASE-RELATED"/>
    <property type="match status" value="1"/>
</dbReference>
<evidence type="ECO:0000256" key="2">
    <source>
        <dbReference type="ARBA" id="ARBA00006966"/>
    </source>
</evidence>
<comment type="cofactor">
    <cofactor evidence="1">
        <name>pyridoxal 5'-phosphate</name>
        <dbReference type="ChEBI" id="CHEBI:597326"/>
    </cofactor>
</comment>
<keyword evidence="3" id="KW-0663">Pyridoxal phosphate</keyword>
<name>A0A3E3K362_9FIRM</name>
<dbReference type="OrthoDB" id="9774495at2"/>
<dbReference type="GO" id="GO:0016829">
    <property type="term" value="F:lyase activity"/>
    <property type="evidence" value="ECO:0007669"/>
    <property type="project" value="InterPro"/>
</dbReference>
<dbReference type="GeneID" id="97191568"/>
<evidence type="ECO:0000256" key="3">
    <source>
        <dbReference type="ARBA" id="ARBA00022898"/>
    </source>
</evidence>
<comment type="caution">
    <text evidence="5">The sequence shown here is derived from an EMBL/GenBank/DDBJ whole genome shotgun (WGS) entry which is preliminary data.</text>
</comment>
<dbReference type="RefSeq" id="WP_053769831.1">
    <property type="nucleotide sequence ID" value="NZ_CALBAT010000017.1"/>
</dbReference>
<gene>
    <name evidence="5" type="ORF">DW016_07685</name>
</gene>
<evidence type="ECO:0000313" key="5">
    <source>
        <dbReference type="EMBL" id="RGE87975.1"/>
    </source>
</evidence>
<dbReference type="PANTHER" id="PTHR48097:SF5">
    <property type="entry name" value="LOW SPECIFICITY L-THREONINE ALDOLASE"/>
    <property type="match status" value="1"/>
</dbReference>
<dbReference type="GO" id="GO:0006520">
    <property type="term" value="P:amino acid metabolic process"/>
    <property type="evidence" value="ECO:0007669"/>
    <property type="project" value="InterPro"/>
</dbReference>
<dbReference type="Proteomes" id="UP000261080">
    <property type="component" value="Unassembled WGS sequence"/>
</dbReference>
<evidence type="ECO:0000256" key="1">
    <source>
        <dbReference type="ARBA" id="ARBA00001933"/>
    </source>
</evidence>
<keyword evidence="5" id="KW-0808">Transferase</keyword>
<dbReference type="Gene3D" id="3.90.1150.10">
    <property type="entry name" value="Aspartate Aminotransferase, domain 1"/>
    <property type="match status" value="1"/>
</dbReference>
<protein>
    <submittedName>
        <fullName evidence="5">Aminotransferase class I/II-fold pyridoxal phosphate-dependent enzyme</fullName>
    </submittedName>
</protein>
<feature type="domain" description="Aromatic amino acid beta-eliminating lyase/threonine aldolase" evidence="4">
    <location>
        <begin position="9"/>
        <end position="294"/>
    </location>
</feature>
<comment type="similarity">
    <text evidence="2">Belongs to the threonine aldolase family.</text>
</comment>
<dbReference type="InterPro" id="IPR015422">
    <property type="entry name" value="PyrdxlP-dep_Trfase_small"/>
</dbReference>
<keyword evidence="6" id="KW-1185">Reference proteome</keyword>
<evidence type="ECO:0000313" key="6">
    <source>
        <dbReference type="Proteomes" id="UP000261080"/>
    </source>
</evidence>
<dbReference type="EMBL" id="QVLX01000003">
    <property type="protein sequence ID" value="RGE87975.1"/>
    <property type="molecule type" value="Genomic_DNA"/>
</dbReference>
<organism evidence="5 6">
    <name type="scientific">Sellimonas intestinalis</name>
    <dbReference type="NCBI Taxonomy" id="1653434"/>
    <lineage>
        <taxon>Bacteria</taxon>
        <taxon>Bacillati</taxon>
        <taxon>Bacillota</taxon>
        <taxon>Clostridia</taxon>
        <taxon>Lachnospirales</taxon>
        <taxon>Lachnospiraceae</taxon>
        <taxon>Sellimonas</taxon>
    </lineage>
</organism>
<dbReference type="InterPro" id="IPR015421">
    <property type="entry name" value="PyrdxlP-dep_Trfase_major"/>
</dbReference>
<dbReference type="AlphaFoldDB" id="A0A3E3K362"/>
<dbReference type="Gene3D" id="3.40.640.10">
    <property type="entry name" value="Type I PLP-dependent aspartate aminotransferase-like (Major domain)"/>
    <property type="match status" value="1"/>
</dbReference>
<reference evidence="5 6" key="1">
    <citation type="submission" date="2018-08" db="EMBL/GenBank/DDBJ databases">
        <title>A genome reference for cultivated species of the human gut microbiota.</title>
        <authorList>
            <person name="Zou Y."/>
            <person name="Xue W."/>
            <person name="Luo G."/>
        </authorList>
    </citation>
    <scope>NUCLEOTIDE SEQUENCE [LARGE SCALE GENOMIC DNA]</scope>
    <source>
        <strain evidence="5 6">AF37-2AT</strain>
    </source>
</reference>
<proteinExistence type="inferred from homology"/>
<sequence>MIMFQNDYVEGAHPAVLKKLVDTNMEQSVGYGEDPYCEKARARIREAIGREDADVHFLVGGTQTNLTVISAALRPHQGALCAETGHIHVHETGSVEACGHKVLAMPGQEGKITAKQVNKAYESHWTDGAREHMVQPKLVYISHPTELGTLYTKQELMDLRNVCDACGLYLFLDGARLAYGLAADGTDVTLHDLAVLTDAFYIGGTKVGALFGECVVINHPAMKEDFRYLMKQKGGMLAKGRLLGLQFQAMFENDLYMEMGRHADRLAMKLKKGLLEKGYHFYIDSITNQQFVIVEDQKLQELEQQFVFNHEMRYDENHMVIRICTSWATKEENLEKLLAAF</sequence>
<dbReference type="InterPro" id="IPR015424">
    <property type="entry name" value="PyrdxlP-dep_Trfase"/>
</dbReference>
<accession>A0A3E3K362</accession>
<evidence type="ECO:0000259" key="4">
    <source>
        <dbReference type="Pfam" id="PF01212"/>
    </source>
</evidence>
<keyword evidence="5" id="KW-0032">Aminotransferase</keyword>
<dbReference type="InterPro" id="IPR001597">
    <property type="entry name" value="ArAA_b-elim_lyase/Thr_aldolase"/>
</dbReference>
<dbReference type="SUPFAM" id="SSF53383">
    <property type="entry name" value="PLP-dependent transferases"/>
    <property type="match status" value="1"/>
</dbReference>
<dbReference type="GO" id="GO:0008483">
    <property type="term" value="F:transaminase activity"/>
    <property type="evidence" value="ECO:0007669"/>
    <property type="project" value="UniProtKB-KW"/>
</dbReference>